<protein>
    <recommendedName>
        <fullName evidence="3">AzlD domain-containing protein</fullName>
    </recommendedName>
</protein>
<reference evidence="2" key="1">
    <citation type="journal article" date="2019" name="Int. J. Syst. Evol. Microbiol.">
        <title>The Global Catalogue of Microorganisms (GCM) 10K type strain sequencing project: providing services to taxonomists for standard genome sequencing and annotation.</title>
        <authorList>
            <consortium name="The Broad Institute Genomics Platform"/>
            <consortium name="The Broad Institute Genome Sequencing Center for Infectious Disease"/>
            <person name="Wu L."/>
            <person name="Ma J."/>
        </authorList>
    </citation>
    <scope>NUCLEOTIDE SEQUENCE [LARGE SCALE GENOMIC DNA]</scope>
    <source>
        <strain evidence="2">CGMCC 4.7371</strain>
    </source>
</reference>
<dbReference type="Proteomes" id="UP000655410">
    <property type="component" value="Unassembled WGS sequence"/>
</dbReference>
<organism evidence="1 2">
    <name type="scientific">Nocardioides phosphati</name>
    <dbReference type="NCBI Taxonomy" id="1867775"/>
    <lineage>
        <taxon>Bacteria</taxon>
        <taxon>Bacillati</taxon>
        <taxon>Actinomycetota</taxon>
        <taxon>Actinomycetes</taxon>
        <taxon>Propionibacteriales</taxon>
        <taxon>Nocardioidaceae</taxon>
        <taxon>Nocardioides</taxon>
    </lineage>
</organism>
<dbReference type="InterPro" id="IPR008407">
    <property type="entry name" value="Brnchd-chn_aa_trnsp_AzlD"/>
</dbReference>
<dbReference type="EMBL" id="BMNI01000002">
    <property type="protein sequence ID" value="GGO86847.1"/>
    <property type="molecule type" value="Genomic_DNA"/>
</dbReference>
<dbReference type="Pfam" id="PF05437">
    <property type="entry name" value="AzlD"/>
    <property type="match status" value="1"/>
</dbReference>
<gene>
    <name evidence="1" type="ORF">GCM10011584_10050</name>
</gene>
<accession>A0ABQ2N8R0</accession>
<sequence length="101" mass="10106">MSDLAAVLLVGLGTFASRAVFILGLANRRIPARVLQALEYVGPATLAALVASLLTSEGGSGIGWPEAAGLAAAVACGLRTRNLTVILVVGMAAYWVVGAAA</sequence>
<name>A0ABQ2N8R0_9ACTN</name>
<proteinExistence type="predicted"/>
<evidence type="ECO:0008006" key="3">
    <source>
        <dbReference type="Google" id="ProtNLM"/>
    </source>
</evidence>
<evidence type="ECO:0000313" key="1">
    <source>
        <dbReference type="EMBL" id="GGO86847.1"/>
    </source>
</evidence>
<keyword evidence="2" id="KW-1185">Reference proteome</keyword>
<evidence type="ECO:0000313" key="2">
    <source>
        <dbReference type="Proteomes" id="UP000655410"/>
    </source>
</evidence>
<dbReference type="RefSeq" id="WP_188782921.1">
    <property type="nucleotide sequence ID" value="NZ_BMNI01000002.1"/>
</dbReference>
<comment type="caution">
    <text evidence="1">The sequence shown here is derived from an EMBL/GenBank/DDBJ whole genome shotgun (WGS) entry which is preliminary data.</text>
</comment>